<dbReference type="SUPFAM" id="SSF109779">
    <property type="entry name" value="Domain from hypothetical 2610208m17rik protein"/>
    <property type="match status" value="1"/>
</dbReference>
<sequence length="298" mass="33563">MAALRVAQWSDTLDRACGFDSWGQVLEACNEYEKVTSDIKKALTSQDMPFNEGQAKFLNKTAVAASLRAKAAQDLSGAPTGITLPQMKQVVSLLKELPDSVPLFPLKEVSELKHLIPEPSKTSAAADVIHDDEDEDEEGPAELVKGGSLLPRRSFPGKTNITIRIDKIKLKDPSQYIEPFFTVSIKDTNGKDLAESQDTPPTNRRDDFIHFYTTVEMPMAYEDMPEDCAIFLEFKHYKPKKHKNSVKCFCILEKDELKNGSFPLEIYAKPTDFRRRKLHLLTEKPHYLFVTVSLSAEP</sequence>
<protein>
    <recommendedName>
        <fullName evidence="4">C2 Aida-type domain-containing protein</fullName>
    </recommendedName>
</protein>
<evidence type="ECO:0000256" key="1">
    <source>
        <dbReference type="ARBA" id="ARBA00007205"/>
    </source>
</evidence>
<keyword evidence="2" id="KW-0217">Developmental protein</keyword>
<proteinExistence type="inferred from homology"/>
<evidence type="ECO:0000256" key="3">
    <source>
        <dbReference type="ARBA" id="ARBA00059715"/>
    </source>
</evidence>
<evidence type="ECO:0000256" key="2">
    <source>
        <dbReference type="ARBA" id="ARBA00022473"/>
    </source>
</evidence>
<dbReference type="KEGG" id="sre:PTSG_10751"/>
<feature type="domain" description="C2 Aida-type" evidence="4">
    <location>
        <begin position="149"/>
        <end position="295"/>
    </location>
</feature>
<dbReference type="OrthoDB" id="428576at2759"/>
<comment type="function">
    <text evidence="3">Acts as a ventralizing factor during embryogenesis. Inhibits axin-mediated JNK activation by binding axin and disrupting axin homodimerization. This in turn antagonizes a Wnt/beta-catenin-independent dorsalization pathway activated by AXIN/JNK-signaling.</text>
</comment>
<reference evidence="5" key="1">
    <citation type="submission" date="2009-08" db="EMBL/GenBank/DDBJ databases">
        <title>Annotation of Salpingoeca rosetta.</title>
        <authorList>
            <consortium name="The Broad Institute Genome Sequencing Platform"/>
            <person name="Russ C."/>
            <person name="Cuomo C."/>
            <person name="Burger G."/>
            <person name="Gray M.W."/>
            <person name="Holland P.W.H."/>
            <person name="King N."/>
            <person name="Lang F.B.F."/>
            <person name="Roger A.J."/>
            <person name="Ruiz-Trillo I."/>
            <person name="Young S.K."/>
            <person name="Zeng Q."/>
            <person name="Gargeya S."/>
            <person name="Alvarado L."/>
            <person name="Berlin A."/>
            <person name="Chapman S.B."/>
            <person name="Chen Z."/>
            <person name="Freedman E."/>
            <person name="Gellesch M."/>
            <person name="Goldberg J."/>
            <person name="Griggs A."/>
            <person name="Gujja S."/>
            <person name="Heilman E."/>
            <person name="Heiman D."/>
            <person name="Howarth C."/>
            <person name="Mehta T."/>
            <person name="Neiman D."/>
            <person name="Pearson M."/>
            <person name="Roberts A."/>
            <person name="Saif S."/>
            <person name="Shea T."/>
            <person name="Shenoy N."/>
            <person name="Sisk P."/>
            <person name="Stolte C."/>
            <person name="Sykes S."/>
            <person name="White J."/>
            <person name="Yandava C."/>
            <person name="Haas B."/>
            <person name="Nusbaum C."/>
            <person name="Birren B."/>
        </authorList>
    </citation>
    <scope>NUCLEOTIDE SEQUENCE [LARGE SCALE GENOMIC DNA]</scope>
    <source>
        <strain evidence="5">ATCC 50818</strain>
    </source>
</reference>
<dbReference type="InterPro" id="IPR023421">
    <property type="entry name" value="AIDA_N"/>
</dbReference>
<dbReference type="Gene3D" id="1.20.120.360">
    <property type="entry name" value="Axin interactor, dorsalization-associated protein, N-terminal domain"/>
    <property type="match status" value="1"/>
</dbReference>
<dbReference type="InterPro" id="IPR025939">
    <property type="entry name" value="Aida_C"/>
</dbReference>
<dbReference type="RefSeq" id="XP_004988715.1">
    <property type="nucleotide sequence ID" value="XM_004988658.1"/>
</dbReference>
<dbReference type="EMBL" id="GL832988">
    <property type="protein sequence ID" value="EGD79766.1"/>
    <property type="molecule type" value="Genomic_DNA"/>
</dbReference>
<dbReference type="Pfam" id="PF08910">
    <property type="entry name" value="Aida_N"/>
    <property type="match status" value="1"/>
</dbReference>
<dbReference type="InterPro" id="IPR035892">
    <property type="entry name" value="C2_domain_sf"/>
</dbReference>
<dbReference type="AlphaFoldDB" id="F2UQ98"/>
<evidence type="ECO:0000313" key="5">
    <source>
        <dbReference type="EMBL" id="EGD79766.1"/>
    </source>
</evidence>
<dbReference type="OMA" id="KLHAAWC"/>
<gene>
    <name evidence="5" type="ORF">PTSG_10751</name>
</gene>
<dbReference type="InterPro" id="IPR036818">
    <property type="entry name" value="AIDA_N_sf"/>
</dbReference>
<dbReference type="PROSITE" id="PS51911">
    <property type="entry name" value="C2_AIDA"/>
    <property type="match status" value="1"/>
</dbReference>
<organism evidence="6">
    <name type="scientific">Salpingoeca rosetta (strain ATCC 50818 / BSB-021)</name>
    <dbReference type="NCBI Taxonomy" id="946362"/>
    <lineage>
        <taxon>Eukaryota</taxon>
        <taxon>Choanoflagellata</taxon>
        <taxon>Craspedida</taxon>
        <taxon>Salpingoecidae</taxon>
        <taxon>Salpingoeca</taxon>
    </lineage>
</organism>
<name>F2UQ98_SALR5</name>
<dbReference type="Proteomes" id="UP000007799">
    <property type="component" value="Unassembled WGS sequence"/>
</dbReference>
<dbReference type="GeneID" id="16069250"/>
<dbReference type="Pfam" id="PF14186">
    <property type="entry name" value="Aida_C2"/>
    <property type="match status" value="1"/>
</dbReference>
<comment type="similarity">
    <text evidence="1">Belongs to the AIDA family.</text>
</comment>
<dbReference type="GO" id="GO:0035091">
    <property type="term" value="F:phosphatidylinositol binding"/>
    <property type="evidence" value="ECO:0007669"/>
    <property type="project" value="TreeGrafter"/>
</dbReference>
<dbReference type="GO" id="GO:0016020">
    <property type="term" value="C:membrane"/>
    <property type="evidence" value="ECO:0007669"/>
    <property type="project" value="TreeGrafter"/>
</dbReference>
<dbReference type="InParanoid" id="F2UQ98"/>
<dbReference type="FunFam" id="2.60.40.150:FF:000059">
    <property type="entry name" value="Axin interactor, dorsalization-associated protein"/>
    <property type="match status" value="1"/>
</dbReference>
<dbReference type="PANTHER" id="PTHR28654">
    <property type="entry name" value="AXIN INTERACTOR, DORSALIZATION-ASSOCIATED PROTEIN"/>
    <property type="match status" value="1"/>
</dbReference>
<keyword evidence="6" id="KW-1185">Reference proteome</keyword>
<evidence type="ECO:0000259" key="4">
    <source>
        <dbReference type="PROSITE" id="PS51911"/>
    </source>
</evidence>
<dbReference type="PANTHER" id="PTHR28654:SF1">
    <property type="entry name" value="AXIN INTERACTOR, DORSALIZATION-ASSOCIATED PROTEIN"/>
    <property type="match status" value="1"/>
</dbReference>
<dbReference type="FunCoup" id="F2UQ98">
    <property type="interactions" value="148"/>
</dbReference>
<dbReference type="eggNOG" id="ENOG502QSD5">
    <property type="taxonomic scope" value="Eukaryota"/>
</dbReference>
<accession>F2UQ98</accession>
<dbReference type="Gene3D" id="2.60.40.150">
    <property type="entry name" value="C2 domain"/>
    <property type="match status" value="1"/>
</dbReference>
<evidence type="ECO:0000313" key="6">
    <source>
        <dbReference type="Proteomes" id="UP000007799"/>
    </source>
</evidence>